<evidence type="ECO:0000313" key="1">
    <source>
        <dbReference type="EMBL" id="OBA88021.1"/>
    </source>
</evidence>
<dbReference type="Proteomes" id="UP000093962">
    <property type="component" value="Unassembled WGS sequence"/>
</dbReference>
<accession>A0A1A0MSI6</accession>
<organism evidence="1 2">
    <name type="scientific">Mycolicibacterium mucogenicum</name>
    <name type="common">Mycobacterium mucogenicum</name>
    <dbReference type="NCBI Taxonomy" id="56689"/>
    <lineage>
        <taxon>Bacteria</taxon>
        <taxon>Bacillati</taxon>
        <taxon>Actinomycetota</taxon>
        <taxon>Actinomycetes</taxon>
        <taxon>Mycobacteriales</taxon>
        <taxon>Mycobacteriaceae</taxon>
        <taxon>Mycolicibacterium</taxon>
    </lineage>
</organism>
<evidence type="ECO:0000313" key="2">
    <source>
        <dbReference type="Proteomes" id="UP000093962"/>
    </source>
</evidence>
<name>A0A1A0MSI6_MYCMU</name>
<proteinExistence type="predicted"/>
<dbReference type="AlphaFoldDB" id="A0A1A0MSI6"/>
<reference evidence="1 2" key="1">
    <citation type="submission" date="2016-06" db="EMBL/GenBank/DDBJ databases">
        <authorList>
            <person name="Kjaerup R.B."/>
            <person name="Dalgaard T.S."/>
            <person name="Juul-Madsen H.R."/>
        </authorList>
    </citation>
    <scope>NUCLEOTIDE SEQUENCE [LARGE SCALE GENOMIC DNA]</scope>
    <source>
        <strain evidence="1 2">1199456.5</strain>
    </source>
</reference>
<dbReference type="EMBL" id="LZSF01000115">
    <property type="protein sequence ID" value="OBA88021.1"/>
    <property type="molecule type" value="Genomic_DNA"/>
</dbReference>
<protein>
    <submittedName>
        <fullName evidence="1">Uncharacterized protein</fullName>
    </submittedName>
</protein>
<dbReference type="RefSeq" id="WP_064858676.1">
    <property type="nucleotide sequence ID" value="NZ_LZSF01000115.1"/>
</dbReference>
<sequence length="186" mass="19697">MPVLPVAEPELLEPELLVPELLVPEPELLEPALLVPELLVPEPAPVLVSPALESPLLLSPALESPLLLSPALLSPAEVEPVVLPSVLEPADVPVFVVPSVAELGDLLSLDASVAVLAKRVAQFRADAGYDVPLAMFGAPIKPDYWSTAEELGFGQLGLRLPSLGTDESLRLLDEFAAQVARYRSAP</sequence>
<gene>
    <name evidence="1" type="ORF">A5642_17985</name>
</gene>
<comment type="caution">
    <text evidence="1">The sequence shown here is derived from an EMBL/GenBank/DDBJ whole genome shotgun (WGS) entry which is preliminary data.</text>
</comment>